<dbReference type="eggNOG" id="KOG1490">
    <property type="taxonomic scope" value="Eukaryota"/>
</dbReference>
<reference evidence="3" key="2">
    <citation type="submission" date="2015-06" db="UniProtKB">
        <authorList>
            <consortium name="EnsemblMetazoa"/>
        </authorList>
    </citation>
    <scope>IDENTIFICATION</scope>
</reference>
<evidence type="ECO:0000313" key="4">
    <source>
        <dbReference type="Proteomes" id="UP000015104"/>
    </source>
</evidence>
<dbReference type="Proteomes" id="UP000015104">
    <property type="component" value="Unassembled WGS sequence"/>
</dbReference>
<dbReference type="InterPro" id="IPR041623">
    <property type="entry name" value="NOG1_N"/>
</dbReference>
<evidence type="ECO:0000259" key="1">
    <source>
        <dbReference type="Pfam" id="PF08155"/>
    </source>
</evidence>
<dbReference type="Pfam" id="PF17835">
    <property type="entry name" value="NOG1_N"/>
    <property type="match status" value="1"/>
</dbReference>
<name>T1JUS1_TETUR</name>
<sequence length="128" mass="15089">MLFMNGPGTYKHIVARDYVRLLKYGDSFYRCKQLKRAALRRIANIMKRLTYTISLIERTPCITEAALKNKSEMTTENGSDEDLDDEMAKLKKKTERDIELEMGDDYILDLKKRYDIEGDRRFDIIPEI</sequence>
<evidence type="ECO:0000313" key="3">
    <source>
        <dbReference type="EnsemblMetazoa" id="tetur02g01960.1"/>
    </source>
</evidence>
<dbReference type="AlphaFoldDB" id="T1JUS1"/>
<organism evidence="3 4">
    <name type="scientific">Tetranychus urticae</name>
    <name type="common">Two-spotted spider mite</name>
    <dbReference type="NCBI Taxonomy" id="32264"/>
    <lineage>
        <taxon>Eukaryota</taxon>
        <taxon>Metazoa</taxon>
        <taxon>Ecdysozoa</taxon>
        <taxon>Arthropoda</taxon>
        <taxon>Chelicerata</taxon>
        <taxon>Arachnida</taxon>
        <taxon>Acari</taxon>
        <taxon>Acariformes</taxon>
        <taxon>Trombidiformes</taxon>
        <taxon>Prostigmata</taxon>
        <taxon>Eleutherengona</taxon>
        <taxon>Raphignathae</taxon>
        <taxon>Tetranychoidea</taxon>
        <taxon>Tetranychidae</taxon>
        <taxon>Tetranychus</taxon>
    </lineage>
</organism>
<dbReference type="STRING" id="32264.T1JUS1"/>
<dbReference type="EMBL" id="CAEY01000783">
    <property type="status" value="NOT_ANNOTATED_CDS"/>
    <property type="molecule type" value="Genomic_DNA"/>
</dbReference>
<feature type="domain" description="NOG C-terminal" evidence="1">
    <location>
        <begin position="92"/>
        <end position="128"/>
    </location>
</feature>
<proteinExistence type="predicted"/>
<protein>
    <submittedName>
        <fullName evidence="3">Uncharacterized protein</fullName>
    </submittedName>
</protein>
<accession>T1JUS1</accession>
<feature type="domain" description="NOG1 N-terminal helical" evidence="2">
    <location>
        <begin position="14"/>
        <end position="56"/>
    </location>
</feature>
<dbReference type="InterPro" id="IPR012973">
    <property type="entry name" value="NOG_C"/>
</dbReference>
<dbReference type="EnsemblMetazoa" id="tetur02g01960.1">
    <property type="protein sequence ID" value="tetur02g01960.1"/>
    <property type="gene ID" value="tetur02g01960"/>
</dbReference>
<evidence type="ECO:0000259" key="2">
    <source>
        <dbReference type="Pfam" id="PF17835"/>
    </source>
</evidence>
<reference evidence="4" key="1">
    <citation type="submission" date="2011-08" db="EMBL/GenBank/DDBJ databases">
        <authorList>
            <person name="Rombauts S."/>
        </authorList>
    </citation>
    <scope>NUCLEOTIDE SEQUENCE</scope>
    <source>
        <strain evidence="4">London</strain>
    </source>
</reference>
<dbReference type="HOGENOM" id="CLU_2944643_0_0_1"/>
<keyword evidence="4" id="KW-1185">Reference proteome</keyword>
<dbReference type="Pfam" id="PF08155">
    <property type="entry name" value="NOGCT"/>
    <property type="match status" value="1"/>
</dbReference>
<dbReference type="Gene3D" id="1.20.120.1190">
    <property type="match status" value="1"/>
</dbReference>